<dbReference type="EMBL" id="UINC01016192">
    <property type="protein sequence ID" value="SVA67603.1"/>
    <property type="molecule type" value="Genomic_DNA"/>
</dbReference>
<protein>
    <submittedName>
        <fullName evidence="2">Uncharacterized protein</fullName>
    </submittedName>
</protein>
<feature type="non-terminal residue" evidence="2">
    <location>
        <position position="30"/>
    </location>
</feature>
<evidence type="ECO:0000313" key="2">
    <source>
        <dbReference type="EMBL" id="SVA67603.1"/>
    </source>
</evidence>
<sequence length="30" mass="3465">MEKREEKMTEKPPVTVDAVRDAQDNFKNGT</sequence>
<name>A0A381XTP4_9ZZZZ</name>
<evidence type="ECO:0000256" key="1">
    <source>
        <dbReference type="SAM" id="MobiDB-lite"/>
    </source>
</evidence>
<feature type="region of interest" description="Disordered" evidence="1">
    <location>
        <begin position="1"/>
        <end position="30"/>
    </location>
</feature>
<feature type="compositionally biased region" description="Basic and acidic residues" evidence="1">
    <location>
        <begin position="1"/>
        <end position="10"/>
    </location>
</feature>
<accession>A0A381XTP4</accession>
<proteinExistence type="predicted"/>
<gene>
    <name evidence="2" type="ORF">METZ01_LOCUS120457</name>
</gene>
<organism evidence="2">
    <name type="scientific">marine metagenome</name>
    <dbReference type="NCBI Taxonomy" id="408172"/>
    <lineage>
        <taxon>unclassified sequences</taxon>
        <taxon>metagenomes</taxon>
        <taxon>ecological metagenomes</taxon>
    </lineage>
</organism>
<dbReference type="AlphaFoldDB" id="A0A381XTP4"/>
<reference evidence="2" key="1">
    <citation type="submission" date="2018-05" db="EMBL/GenBank/DDBJ databases">
        <authorList>
            <person name="Lanie J.A."/>
            <person name="Ng W.-L."/>
            <person name="Kazmierczak K.M."/>
            <person name="Andrzejewski T.M."/>
            <person name="Davidsen T.M."/>
            <person name="Wayne K.J."/>
            <person name="Tettelin H."/>
            <person name="Glass J.I."/>
            <person name="Rusch D."/>
            <person name="Podicherti R."/>
            <person name="Tsui H.-C.T."/>
            <person name="Winkler M.E."/>
        </authorList>
    </citation>
    <scope>NUCLEOTIDE SEQUENCE</scope>
</reference>